<reference evidence="1 2" key="1">
    <citation type="journal article" date="2021" name="Elife">
        <title>Chloroplast acquisition without the gene transfer in kleptoplastic sea slugs, Plakobranchus ocellatus.</title>
        <authorList>
            <person name="Maeda T."/>
            <person name="Takahashi S."/>
            <person name="Yoshida T."/>
            <person name="Shimamura S."/>
            <person name="Takaki Y."/>
            <person name="Nagai Y."/>
            <person name="Toyoda A."/>
            <person name="Suzuki Y."/>
            <person name="Arimoto A."/>
            <person name="Ishii H."/>
            <person name="Satoh N."/>
            <person name="Nishiyama T."/>
            <person name="Hasebe M."/>
            <person name="Maruyama T."/>
            <person name="Minagawa J."/>
            <person name="Obokata J."/>
            <person name="Shigenobu S."/>
        </authorList>
    </citation>
    <scope>NUCLEOTIDE SEQUENCE [LARGE SCALE GENOMIC DNA]</scope>
</reference>
<proteinExistence type="predicted"/>
<comment type="caution">
    <text evidence="1">The sequence shown here is derived from an EMBL/GenBank/DDBJ whole genome shotgun (WGS) entry which is preliminary data.</text>
</comment>
<organism evidence="1 2">
    <name type="scientific">Plakobranchus ocellatus</name>
    <dbReference type="NCBI Taxonomy" id="259542"/>
    <lineage>
        <taxon>Eukaryota</taxon>
        <taxon>Metazoa</taxon>
        <taxon>Spiralia</taxon>
        <taxon>Lophotrochozoa</taxon>
        <taxon>Mollusca</taxon>
        <taxon>Gastropoda</taxon>
        <taxon>Heterobranchia</taxon>
        <taxon>Euthyneura</taxon>
        <taxon>Panpulmonata</taxon>
        <taxon>Sacoglossa</taxon>
        <taxon>Placobranchoidea</taxon>
        <taxon>Plakobranchidae</taxon>
        <taxon>Plakobranchus</taxon>
    </lineage>
</organism>
<sequence>MHSANMNKKYIKKWLNSQQKHWDKDNVMVYAYLLPLHRQFLKLASPLALRRIQSNGTICEVTVRINNSFFTSSSPLYLWSSSDLNIPPFLLLIRCSVSLAVWHSPVKWCST</sequence>
<name>A0AAV3Y8J4_9GAST</name>
<evidence type="ECO:0000313" key="2">
    <source>
        <dbReference type="Proteomes" id="UP000735302"/>
    </source>
</evidence>
<accession>A0AAV3Y8J4</accession>
<protein>
    <submittedName>
        <fullName evidence="1">Uncharacterized protein</fullName>
    </submittedName>
</protein>
<dbReference type="EMBL" id="BLXT01000588">
    <property type="protein sequence ID" value="GFN78441.1"/>
    <property type="molecule type" value="Genomic_DNA"/>
</dbReference>
<dbReference type="AlphaFoldDB" id="A0AAV3Y8J4"/>
<gene>
    <name evidence="1" type="ORF">PoB_000494700</name>
</gene>
<evidence type="ECO:0000313" key="1">
    <source>
        <dbReference type="EMBL" id="GFN78441.1"/>
    </source>
</evidence>
<keyword evidence="2" id="KW-1185">Reference proteome</keyword>
<dbReference type="Proteomes" id="UP000735302">
    <property type="component" value="Unassembled WGS sequence"/>
</dbReference>